<evidence type="ECO:0000256" key="1">
    <source>
        <dbReference type="SAM" id="MobiDB-lite"/>
    </source>
</evidence>
<gene>
    <name evidence="3" type="ORF">AAFF_G00328900</name>
</gene>
<keyword evidence="4" id="KW-1185">Reference proteome</keyword>
<comment type="caution">
    <text evidence="3">The sequence shown here is derived from an EMBL/GenBank/DDBJ whole genome shotgun (WGS) entry which is preliminary data.</text>
</comment>
<feature type="compositionally biased region" description="Basic and acidic residues" evidence="1">
    <location>
        <begin position="230"/>
        <end position="240"/>
    </location>
</feature>
<organism evidence="3 4">
    <name type="scientific">Aldrovandia affinis</name>
    <dbReference type="NCBI Taxonomy" id="143900"/>
    <lineage>
        <taxon>Eukaryota</taxon>
        <taxon>Metazoa</taxon>
        <taxon>Chordata</taxon>
        <taxon>Craniata</taxon>
        <taxon>Vertebrata</taxon>
        <taxon>Euteleostomi</taxon>
        <taxon>Actinopterygii</taxon>
        <taxon>Neopterygii</taxon>
        <taxon>Teleostei</taxon>
        <taxon>Notacanthiformes</taxon>
        <taxon>Halosauridae</taxon>
        <taxon>Aldrovandia</taxon>
    </lineage>
</organism>
<evidence type="ECO:0000313" key="4">
    <source>
        <dbReference type="Proteomes" id="UP001221898"/>
    </source>
</evidence>
<keyword evidence="2" id="KW-1133">Transmembrane helix</keyword>
<feature type="transmembrane region" description="Helical" evidence="2">
    <location>
        <begin position="114"/>
        <end position="138"/>
    </location>
</feature>
<sequence length="295" mass="31839">MMSCKQLSKMSSVQSLQLKNSVFLSSGTDMLNRGLHQKGVISPPSPEPHAQIQLRNCSLSRMSGTVCAVLLFTMAGTVSSSNDANTSNNGNDRPSHNKTNQVWWEEFLTLHTSIAFGGGAILSTIFCCVIFCVIWSCASGKQRKPKDQDTEKSGAALVTLTSVDQQWNSIVSVAEDEQTPLRASRGDKGAADGGGGGTAREVDYATIDYNHLKKRDEAEEGECSTQADYAEIRKEKKEGDFSGGETEMADEEGEGEGGMEAEHSEDLGAVGQWHTGPEENDASLYSEIKEVNDEV</sequence>
<keyword evidence="2" id="KW-0812">Transmembrane</keyword>
<feature type="region of interest" description="Disordered" evidence="1">
    <location>
        <begin position="216"/>
        <end position="295"/>
    </location>
</feature>
<dbReference type="AlphaFoldDB" id="A0AAD7WQT8"/>
<feature type="compositionally biased region" description="Acidic residues" evidence="1">
    <location>
        <begin position="247"/>
        <end position="259"/>
    </location>
</feature>
<feature type="region of interest" description="Disordered" evidence="1">
    <location>
        <begin position="174"/>
        <end position="200"/>
    </location>
</feature>
<evidence type="ECO:0000313" key="3">
    <source>
        <dbReference type="EMBL" id="KAJ8404969.1"/>
    </source>
</evidence>
<protein>
    <submittedName>
        <fullName evidence="3">Uncharacterized protein</fullName>
    </submittedName>
</protein>
<evidence type="ECO:0000256" key="2">
    <source>
        <dbReference type="SAM" id="Phobius"/>
    </source>
</evidence>
<keyword evidence="2" id="KW-0472">Membrane</keyword>
<dbReference type="EMBL" id="JAINUG010000050">
    <property type="protein sequence ID" value="KAJ8404969.1"/>
    <property type="molecule type" value="Genomic_DNA"/>
</dbReference>
<feature type="transmembrane region" description="Helical" evidence="2">
    <location>
        <begin position="59"/>
        <end position="78"/>
    </location>
</feature>
<proteinExistence type="predicted"/>
<dbReference type="Proteomes" id="UP001221898">
    <property type="component" value="Unassembled WGS sequence"/>
</dbReference>
<name>A0AAD7WQT8_9TELE</name>
<accession>A0AAD7WQT8</accession>
<reference evidence="3" key="1">
    <citation type="journal article" date="2023" name="Science">
        <title>Genome structures resolve the early diversification of teleost fishes.</title>
        <authorList>
            <person name="Parey E."/>
            <person name="Louis A."/>
            <person name="Montfort J."/>
            <person name="Bouchez O."/>
            <person name="Roques C."/>
            <person name="Iampietro C."/>
            <person name="Lluch J."/>
            <person name="Castinel A."/>
            <person name="Donnadieu C."/>
            <person name="Desvignes T."/>
            <person name="Floi Bucao C."/>
            <person name="Jouanno E."/>
            <person name="Wen M."/>
            <person name="Mejri S."/>
            <person name="Dirks R."/>
            <person name="Jansen H."/>
            <person name="Henkel C."/>
            <person name="Chen W.J."/>
            <person name="Zahm M."/>
            <person name="Cabau C."/>
            <person name="Klopp C."/>
            <person name="Thompson A.W."/>
            <person name="Robinson-Rechavi M."/>
            <person name="Braasch I."/>
            <person name="Lecointre G."/>
            <person name="Bobe J."/>
            <person name="Postlethwait J.H."/>
            <person name="Berthelot C."/>
            <person name="Roest Crollius H."/>
            <person name="Guiguen Y."/>
        </authorList>
    </citation>
    <scope>NUCLEOTIDE SEQUENCE</scope>
    <source>
        <strain evidence="3">NC1722</strain>
    </source>
</reference>